<evidence type="ECO:0000313" key="2">
    <source>
        <dbReference type="Proteomes" id="UP001375370"/>
    </source>
</evidence>
<proteinExistence type="predicted"/>
<keyword evidence="2" id="KW-1185">Reference proteome</keyword>
<organism evidence="1 2">
    <name type="scientific">Candidatus Dehalogenimonas loeffleri</name>
    <dbReference type="NCBI Taxonomy" id="3127115"/>
    <lineage>
        <taxon>Bacteria</taxon>
        <taxon>Bacillati</taxon>
        <taxon>Chloroflexota</taxon>
        <taxon>Dehalococcoidia</taxon>
        <taxon>Dehalococcoidales</taxon>
        <taxon>Dehalococcoidaceae</taxon>
        <taxon>Dehalogenimonas</taxon>
    </lineage>
</organism>
<dbReference type="RefSeq" id="WP_338737108.1">
    <property type="nucleotide sequence ID" value="NZ_CP146612.1"/>
</dbReference>
<sequence length="144" mass="16413">MIIALAILMALAVFVAVVYPFFRVSGVKEKLVRTGSVKEVHYQRDHTYVLLKELETDYQSGTLSREDYEELESKYRNRAVSILKDLDNIQSESNEGLRSLEADIEQQIGRLRKAKGRFCAYCGAQQDLDTLFCPDCGKRLKTKG</sequence>
<accession>A0ABZ2J9A6</accession>
<reference evidence="1 2" key="1">
    <citation type="submission" date="2024-03" db="EMBL/GenBank/DDBJ databases">
        <title>A Dehalogenimonas Isolated from Estuarine Sediments Dihaloeliminates Chlorinated Alkanes.</title>
        <authorList>
            <person name="Yang Y."/>
            <person name="Wang H."/>
        </authorList>
    </citation>
    <scope>NUCLEOTIDE SEQUENCE [LARGE SCALE GENOMIC DNA]</scope>
    <source>
        <strain evidence="1 2">W</strain>
    </source>
</reference>
<dbReference type="EMBL" id="CP146612">
    <property type="protein sequence ID" value="WWX24975.1"/>
    <property type="molecule type" value="Genomic_DNA"/>
</dbReference>
<dbReference type="Proteomes" id="UP001375370">
    <property type="component" value="Chromosome"/>
</dbReference>
<protein>
    <recommendedName>
        <fullName evidence="3">Zinc ribbon domain-containing protein</fullName>
    </recommendedName>
</protein>
<evidence type="ECO:0008006" key="3">
    <source>
        <dbReference type="Google" id="ProtNLM"/>
    </source>
</evidence>
<gene>
    <name evidence="1" type="ORF">V8247_06865</name>
</gene>
<name>A0ABZ2J9A6_9CHLR</name>
<evidence type="ECO:0000313" key="1">
    <source>
        <dbReference type="EMBL" id="WWX24975.1"/>
    </source>
</evidence>